<reference evidence="1 2" key="1">
    <citation type="journal article" date="2018" name="Front. Plant Sci.">
        <title>Red Clover (Trifolium pratense) and Zigzag Clover (T. medium) - A Picture of Genomic Similarities and Differences.</title>
        <authorList>
            <person name="Dluhosova J."/>
            <person name="Istvanek J."/>
            <person name="Nedelnik J."/>
            <person name="Repkova J."/>
        </authorList>
    </citation>
    <scope>NUCLEOTIDE SEQUENCE [LARGE SCALE GENOMIC DNA]</scope>
    <source>
        <strain evidence="2">cv. 10/8</strain>
        <tissue evidence="1">Leaf</tissue>
    </source>
</reference>
<organism evidence="1 2">
    <name type="scientific">Trifolium medium</name>
    <dbReference type="NCBI Taxonomy" id="97028"/>
    <lineage>
        <taxon>Eukaryota</taxon>
        <taxon>Viridiplantae</taxon>
        <taxon>Streptophyta</taxon>
        <taxon>Embryophyta</taxon>
        <taxon>Tracheophyta</taxon>
        <taxon>Spermatophyta</taxon>
        <taxon>Magnoliopsida</taxon>
        <taxon>eudicotyledons</taxon>
        <taxon>Gunneridae</taxon>
        <taxon>Pentapetalae</taxon>
        <taxon>rosids</taxon>
        <taxon>fabids</taxon>
        <taxon>Fabales</taxon>
        <taxon>Fabaceae</taxon>
        <taxon>Papilionoideae</taxon>
        <taxon>50 kb inversion clade</taxon>
        <taxon>NPAAA clade</taxon>
        <taxon>Hologalegina</taxon>
        <taxon>IRL clade</taxon>
        <taxon>Trifolieae</taxon>
        <taxon>Trifolium</taxon>
    </lineage>
</organism>
<feature type="non-terminal residue" evidence="1">
    <location>
        <position position="1"/>
    </location>
</feature>
<name>A0A392LZH0_9FABA</name>
<evidence type="ECO:0000313" key="2">
    <source>
        <dbReference type="Proteomes" id="UP000265520"/>
    </source>
</evidence>
<protein>
    <submittedName>
        <fullName evidence="1">Uncharacterized protein</fullName>
    </submittedName>
</protein>
<keyword evidence="2" id="KW-1185">Reference proteome</keyword>
<proteinExistence type="predicted"/>
<dbReference type="AlphaFoldDB" id="A0A392LZH0"/>
<comment type="caution">
    <text evidence="1">The sequence shown here is derived from an EMBL/GenBank/DDBJ whole genome shotgun (WGS) entry which is preliminary data.</text>
</comment>
<sequence length="45" mass="4649">VMARENTCDGVGVVGSSRETEWQADVTGGGVVAELARERGKQGSV</sequence>
<evidence type="ECO:0000313" key="1">
    <source>
        <dbReference type="EMBL" id="MCH80432.1"/>
    </source>
</evidence>
<dbReference type="EMBL" id="LXQA010001050">
    <property type="protein sequence ID" value="MCH80432.1"/>
    <property type="molecule type" value="Genomic_DNA"/>
</dbReference>
<gene>
    <name evidence="1" type="ORF">A2U01_0001200</name>
</gene>
<dbReference type="Proteomes" id="UP000265520">
    <property type="component" value="Unassembled WGS sequence"/>
</dbReference>
<accession>A0A392LZH0</accession>